<keyword evidence="2" id="KW-0391">Immunity</keyword>
<dbReference type="GO" id="GO:0007166">
    <property type="term" value="P:cell surface receptor signaling pathway"/>
    <property type="evidence" value="ECO:0007669"/>
    <property type="project" value="TreeGrafter"/>
</dbReference>
<accession>A0A8C9VYJ6</accession>
<evidence type="ECO:0000313" key="6">
    <source>
        <dbReference type="Proteomes" id="UP000694397"/>
    </source>
</evidence>
<organism evidence="5 6">
    <name type="scientific">Scleropages formosus</name>
    <name type="common">Asian bonytongue</name>
    <name type="synonym">Osteoglossum formosum</name>
    <dbReference type="NCBI Taxonomy" id="113540"/>
    <lineage>
        <taxon>Eukaryota</taxon>
        <taxon>Metazoa</taxon>
        <taxon>Chordata</taxon>
        <taxon>Craniata</taxon>
        <taxon>Vertebrata</taxon>
        <taxon>Euteleostomi</taxon>
        <taxon>Actinopterygii</taxon>
        <taxon>Neopterygii</taxon>
        <taxon>Teleostei</taxon>
        <taxon>Osteoglossocephala</taxon>
        <taxon>Osteoglossomorpha</taxon>
        <taxon>Osteoglossiformes</taxon>
        <taxon>Osteoglossidae</taxon>
        <taxon>Scleropages</taxon>
    </lineage>
</organism>
<dbReference type="InterPro" id="IPR007110">
    <property type="entry name" value="Ig-like_dom"/>
</dbReference>
<dbReference type="Gene3D" id="2.60.40.10">
    <property type="entry name" value="Immunoglobulins"/>
    <property type="match status" value="1"/>
</dbReference>
<keyword evidence="6" id="KW-1185">Reference proteome</keyword>
<evidence type="ECO:0000256" key="2">
    <source>
        <dbReference type="ARBA" id="ARBA00022859"/>
    </source>
</evidence>
<dbReference type="InterPro" id="IPR013106">
    <property type="entry name" value="Ig_V-set"/>
</dbReference>
<dbReference type="AlphaFoldDB" id="A0A8C9VYJ6"/>
<dbReference type="OrthoDB" id="8947657at2759"/>
<evidence type="ECO:0000256" key="1">
    <source>
        <dbReference type="ARBA" id="ARBA00022729"/>
    </source>
</evidence>
<feature type="signal peptide" evidence="3">
    <location>
        <begin position="1"/>
        <end position="18"/>
    </location>
</feature>
<evidence type="ECO:0000313" key="5">
    <source>
        <dbReference type="Ensembl" id="ENSSFOP00015067529.1"/>
    </source>
</evidence>
<sequence>MRAVLLLTASLFWQVGQSVDYNVQQSPPGIVKSLTQSAELTCSHSIPNYNTILWYQQSGEMGALKLIGYIFTDQPEKEKNFDRFSMTGDGSSKGSLIITDLRSEDSAVYYCAASLHSGAEPHSSSTKTPSAVSAQEHSTPVLNLTAWFVFCTKFFILFSSPQTTQSVLGYTSEMCLRTILRN</sequence>
<feature type="chain" id="PRO_5034624440" description="Ig-like domain-containing protein" evidence="3">
    <location>
        <begin position="19"/>
        <end position="182"/>
    </location>
</feature>
<keyword evidence="1 3" id="KW-0732">Signal</keyword>
<dbReference type="Pfam" id="PF07686">
    <property type="entry name" value="V-set"/>
    <property type="match status" value="1"/>
</dbReference>
<feature type="domain" description="Ig-like" evidence="4">
    <location>
        <begin position="36"/>
        <end position="133"/>
    </location>
</feature>
<dbReference type="PROSITE" id="PS50835">
    <property type="entry name" value="IG_LIKE"/>
    <property type="match status" value="1"/>
</dbReference>
<dbReference type="SUPFAM" id="SSF48726">
    <property type="entry name" value="Immunoglobulin"/>
    <property type="match status" value="1"/>
</dbReference>
<dbReference type="SMART" id="SM00406">
    <property type="entry name" value="IGv"/>
    <property type="match status" value="1"/>
</dbReference>
<dbReference type="GO" id="GO:0005886">
    <property type="term" value="C:plasma membrane"/>
    <property type="evidence" value="ECO:0007669"/>
    <property type="project" value="TreeGrafter"/>
</dbReference>
<dbReference type="PANTHER" id="PTHR23268">
    <property type="entry name" value="T-CELL RECEPTOR BETA CHAIN"/>
    <property type="match status" value="1"/>
</dbReference>
<protein>
    <recommendedName>
        <fullName evidence="4">Ig-like domain-containing protein</fullName>
    </recommendedName>
</protein>
<dbReference type="Ensembl" id="ENSSFOT00015082254.1">
    <property type="protein sequence ID" value="ENSSFOP00015067529.1"/>
    <property type="gene ID" value="ENSSFOG00015030462.1"/>
</dbReference>
<proteinExistence type="predicted"/>
<reference evidence="5 6" key="1">
    <citation type="submission" date="2019-04" db="EMBL/GenBank/DDBJ databases">
        <authorList>
            <consortium name="Wellcome Sanger Institute Data Sharing"/>
        </authorList>
    </citation>
    <scope>NUCLEOTIDE SEQUENCE [LARGE SCALE GENOMIC DNA]</scope>
</reference>
<dbReference type="InterPro" id="IPR050413">
    <property type="entry name" value="TCR_beta_variable"/>
</dbReference>
<dbReference type="InterPro" id="IPR003599">
    <property type="entry name" value="Ig_sub"/>
</dbReference>
<evidence type="ECO:0000256" key="3">
    <source>
        <dbReference type="SAM" id="SignalP"/>
    </source>
</evidence>
<dbReference type="GeneTree" id="ENSGT00940000166007"/>
<dbReference type="InterPro" id="IPR013783">
    <property type="entry name" value="Ig-like_fold"/>
</dbReference>
<name>A0A8C9VYJ6_SCLFO</name>
<reference evidence="5" key="3">
    <citation type="submission" date="2025-09" db="UniProtKB">
        <authorList>
            <consortium name="Ensembl"/>
        </authorList>
    </citation>
    <scope>IDENTIFICATION</scope>
</reference>
<dbReference type="GO" id="GO:0002376">
    <property type="term" value="P:immune system process"/>
    <property type="evidence" value="ECO:0007669"/>
    <property type="project" value="UniProtKB-KW"/>
</dbReference>
<dbReference type="InterPro" id="IPR036179">
    <property type="entry name" value="Ig-like_dom_sf"/>
</dbReference>
<evidence type="ECO:0000259" key="4">
    <source>
        <dbReference type="PROSITE" id="PS50835"/>
    </source>
</evidence>
<dbReference type="SMART" id="SM00409">
    <property type="entry name" value="IG"/>
    <property type="match status" value="1"/>
</dbReference>
<dbReference type="Proteomes" id="UP000694397">
    <property type="component" value="Chromosome 15"/>
</dbReference>
<reference evidence="5" key="2">
    <citation type="submission" date="2025-08" db="UniProtKB">
        <authorList>
            <consortium name="Ensembl"/>
        </authorList>
    </citation>
    <scope>IDENTIFICATION</scope>
</reference>
<dbReference type="PANTHER" id="PTHR23268:SF124">
    <property type="entry name" value="IG-LIKE DOMAIN-CONTAINING PROTEIN"/>
    <property type="match status" value="1"/>
</dbReference>